<feature type="region of interest" description="Disordered" evidence="5">
    <location>
        <begin position="767"/>
        <end position="801"/>
    </location>
</feature>
<keyword evidence="3" id="KW-0540">Nuclease</keyword>
<evidence type="ECO:0000256" key="4">
    <source>
        <dbReference type="ARBA" id="ARBA00022801"/>
    </source>
</evidence>
<feature type="region of interest" description="Disordered" evidence="5">
    <location>
        <begin position="833"/>
        <end position="863"/>
    </location>
</feature>
<keyword evidence="1" id="KW-0963">Cytoplasm</keyword>
<feature type="compositionally biased region" description="Basic and acidic residues" evidence="5">
    <location>
        <begin position="436"/>
        <end position="463"/>
    </location>
</feature>
<feature type="region of interest" description="Disordered" evidence="5">
    <location>
        <begin position="432"/>
        <end position="471"/>
    </location>
</feature>
<gene>
    <name evidence="7" type="ORF">FNF29_02826</name>
</gene>
<comment type="caution">
    <text evidence="7">The sequence shown here is derived from an EMBL/GenBank/DDBJ whole genome shotgun (WGS) entry which is preliminary data.</text>
</comment>
<feature type="compositionally biased region" description="Acidic residues" evidence="5">
    <location>
        <begin position="772"/>
        <end position="788"/>
    </location>
</feature>
<dbReference type="Pfam" id="PF03652">
    <property type="entry name" value="RuvX"/>
    <property type="match status" value="1"/>
</dbReference>
<proteinExistence type="inferred from homology"/>
<evidence type="ECO:0000256" key="1">
    <source>
        <dbReference type="ARBA" id="ARBA00022490"/>
    </source>
</evidence>
<feature type="region of interest" description="Disordered" evidence="5">
    <location>
        <begin position="294"/>
        <end position="420"/>
    </location>
</feature>
<name>A0A5A8CMU3_CAFRO</name>
<protein>
    <recommendedName>
        <fullName evidence="6">YqgF/RNase H-like domain-containing protein</fullName>
    </recommendedName>
</protein>
<feature type="region of interest" description="Disordered" evidence="5">
    <location>
        <begin position="656"/>
        <end position="725"/>
    </location>
</feature>
<feature type="region of interest" description="Disordered" evidence="5">
    <location>
        <begin position="234"/>
        <end position="261"/>
    </location>
</feature>
<dbReference type="Gene3D" id="3.30.420.140">
    <property type="entry name" value="YqgF/RNase H-like domain"/>
    <property type="match status" value="1"/>
</dbReference>
<dbReference type="PANTHER" id="PTHR33317">
    <property type="entry name" value="POLYNUCLEOTIDYL TRANSFERASE, RIBONUCLEASE H-LIKE SUPERFAMILY PROTEIN"/>
    <property type="match status" value="1"/>
</dbReference>
<evidence type="ECO:0000259" key="6">
    <source>
        <dbReference type="SMART" id="SM00732"/>
    </source>
</evidence>
<sequence>MARARLVNAKEFVRAALTAHAPRAAPPTLPRNTSASSRFQPPAYLEVARAGDASRAKESWKSASSSRRWARDAQGAASKARPAAHTPRVLLAIDYGEAKCGVALCDYDADRFRDLKALRTRQPLAAIQAGAAGGAETHQGSARYAAPANEADPEARAHAGLLQSISSLVRKHGVTGIVVGVPLGGPGDTSAARARTARFLRILCGFEGLAVPVTVADETGSSAEARRQLRLEVGERRAASRGPHAAGRWKRHAGDGKSVTLGEGATRRVDGVAARVFLESFVARLRALDAASQREQGAGSAQRQAAAEGHFRHDGHASDGPDHPPLDSSPESDGGTPLAQWAAMSMPDGPATSRGRARGKGRGPAGIDPLLEEDFDPDRGFDGGAARASSAAAELGSWGSEADSMEDDYGRASGDTSESDEALFPARLVPTSAVSPERRSDRVKDLKRVKSKARTMESRRARGEGTAPSEALQRAIGVGRAVSSRALPANPLQDIVHAAADAAAVAADDDSAFAGLGAFGSAGRVSGQSSPSPYLGAGVDVSFADVAARKRRGALSRELPVVDAGLWDLTKQSASATGDRAGGVGGARDAGLGRRAGGEGGQLKASGGAAGADAASGRAALGDRKFLEAQAAAAGEGAAADGAPGRGAAEAVAALGPGAHGQPADAVAESSPDADASGMDSAERRRVRARVREVAAQLAAEAEAGGSESDAGGGAGGFPGSQSMTAGELEDASIEELMQQAGLVSGPGGQGTAADRIARDILADMGMAPDTTDSDLEGWGDATEEEDGETRGSEEAGEWSDDVGVGADVLHGVEFAAASGSSAWASLAGAVSSSLRGGSRTPITSPPPQEKPFRPGDAPRAPRSLPHAEVYEQWAETARASEGDADGAAPDGSRPARDGESFEAQFQRTGRSVVDSIVGADADEEEQRIRAAASQRREAMTVDEEGNRMHPLDLPLGCSIPAMAAPAFATVCDVMEPYLPSWCPCTSDGTYGAVIDCEIDFLYLDEIDFQVSFEPCAMPAHLSIAVSDADFGIHYTIGGVTFGEDSDIPIPGLSLDIPFVGDAGIQAAIEMDGNLDAVELKLGLDACIDVEGEYECGSSILSELPVWLITGTFDFGDICSTYPAYQAALRSGGAAPMPFAPVIMDRVSPRLRGAAPFKAGVNATTH</sequence>
<organism evidence="7 8">
    <name type="scientific">Cafeteria roenbergensis</name>
    <name type="common">Marine flagellate</name>
    <dbReference type="NCBI Taxonomy" id="33653"/>
    <lineage>
        <taxon>Eukaryota</taxon>
        <taxon>Sar</taxon>
        <taxon>Stramenopiles</taxon>
        <taxon>Bigyra</taxon>
        <taxon>Opalozoa</taxon>
        <taxon>Bicosoecida</taxon>
        <taxon>Cafeteriaceae</taxon>
        <taxon>Cafeteria</taxon>
    </lineage>
</organism>
<dbReference type="Proteomes" id="UP000323011">
    <property type="component" value="Unassembled WGS sequence"/>
</dbReference>
<keyword evidence="4" id="KW-0378">Hydrolase</keyword>
<dbReference type="PANTHER" id="PTHR33317:SF4">
    <property type="entry name" value="POLYNUCLEOTIDYL TRANSFERASE, RIBONUCLEASE H-LIKE SUPERFAMILY PROTEIN"/>
    <property type="match status" value="1"/>
</dbReference>
<dbReference type="EMBL" id="VLTN01000014">
    <property type="protein sequence ID" value="KAA0153837.1"/>
    <property type="molecule type" value="Genomic_DNA"/>
</dbReference>
<dbReference type="GO" id="GO:0004518">
    <property type="term" value="F:nuclease activity"/>
    <property type="evidence" value="ECO:0007669"/>
    <property type="project" value="UniProtKB-KW"/>
</dbReference>
<dbReference type="InterPro" id="IPR005227">
    <property type="entry name" value="YqgF"/>
</dbReference>
<accession>A0A5A8CMU3</accession>
<reference evidence="7 8" key="1">
    <citation type="submission" date="2019-07" db="EMBL/GenBank/DDBJ databases">
        <title>Genomes of Cafeteria roenbergensis.</title>
        <authorList>
            <person name="Fischer M.G."/>
            <person name="Hackl T."/>
            <person name="Roman M."/>
        </authorList>
    </citation>
    <scope>NUCLEOTIDE SEQUENCE [LARGE SCALE GENOMIC DNA]</scope>
    <source>
        <strain evidence="7 8">BVI</strain>
    </source>
</reference>
<feature type="compositionally biased region" description="Basic and acidic residues" evidence="5">
    <location>
        <begin position="309"/>
        <end position="325"/>
    </location>
</feature>
<feature type="compositionally biased region" description="Gly residues" evidence="5">
    <location>
        <begin position="580"/>
        <end position="601"/>
    </location>
</feature>
<evidence type="ECO:0000256" key="3">
    <source>
        <dbReference type="ARBA" id="ARBA00022722"/>
    </source>
</evidence>
<evidence type="ECO:0000313" key="7">
    <source>
        <dbReference type="EMBL" id="KAA0153837.1"/>
    </source>
</evidence>
<dbReference type="GO" id="GO:0005829">
    <property type="term" value="C:cytosol"/>
    <property type="evidence" value="ECO:0007669"/>
    <property type="project" value="TreeGrafter"/>
</dbReference>
<feature type="compositionally biased region" description="Low complexity" evidence="5">
    <location>
        <begin position="294"/>
        <end position="308"/>
    </location>
</feature>
<feature type="region of interest" description="Disordered" evidence="5">
    <location>
        <begin position="574"/>
        <end position="610"/>
    </location>
</feature>
<evidence type="ECO:0000256" key="5">
    <source>
        <dbReference type="SAM" id="MobiDB-lite"/>
    </source>
</evidence>
<dbReference type="InterPro" id="IPR012337">
    <property type="entry name" value="RNaseH-like_sf"/>
</dbReference>
<feature type="region of interest" description="Disordered" evidence="5">
    <location>
        <begin position="55"/>
        <end position="81"/>
    </location>
</feature>
<feature type="region of interest" description="Disordered" evidence="5">
    <location>
        <begin position="877"/>
        <end position="908"/>
    </location>
</feature>
<dbReference type="GO" id="GO:0016787">
    <property type="term" value="F:hydrolase activity"/>
    <property type="evidence" value="ECO:0007669"/>
    <property type="project" value="UniProtKB-KW"/>
</dbReference>
<evidence type="ECO:0000256" key="2">
    <source>
        <dbReference type="ARBA" id="ARBA00022517"/>
    </source>
</evidence>
<feature type="compositionally biased region" description="Low complexity" evidence="5">
    <location>
        <begin position="384"/>
        <end position="393"/>
    </location>
</feature>
<dbReference type="SUPFAM" id="SSF53098">
    <property type="entry name" value="Ribonuclease H-like"/>
    <property type="match status" value="1"/>
</dbReference>
<dbReference type="AlphaFoldDB" id="A0A5A8CMU3"/>
<keyword evidence="2" id="KW-0690">Ribosome biogenesis</keyword>
<evidence type="ECO:0000313" key="8">
    <source>
        <dbReference type="Proteomes" id="UP000323011"/>
    </source>
</evidence>
<dbReference type="InterPro" id="IPR006641">
    <property type="entry name" value="YqgF/RNaseH-like_dom"/>
</dbReference>
<feature type="compositionally biased region" description="Low complexity" evidence="5">
    <location>
        <begin position="694"/>
        <end position="710"/>
    </location>
</feature>
<dbReference type="InterPro" id="IPR037027">
    <property type="entry name" value="YqgF/RNaseH-like_dom_sf"/>
</dbReference>
<dbReference type="HAMAP" id="MF_00651">
    <property type="entry name" value="Nuclease_YqgF"/>
    <property type="match status" value="1"/>
</dbReference>
<dbReference type="SMART" id="SM00732">
    <property type="entry name" value="YqgFc"/>
    <property type="match status" value="1"/>
</dbReference>
<feature type="domain" description="YqgF/RNase H-like" evidence="6">
    <location>
        <begin position="88"/>
        <end position="225"/>
    </location>
</feature>
<keyword evidence="8" id="KW-1185">Reference proteome</keyword>
<dbReference type="GO" id="GO:0000967">
    <property type="term" value="P:rRNA 5'-end processing"/>
    <property type="evidence" value="ECO:0007669"/>
    <property type="project" value="TreeGrafter"/>
</dbReference>